<feature type="compositionally biased region" description="Low complexity" evidence="2">
    <location>
        <begin position="96"/>
        <end position="112"/>
    </location>
</feature>
<accession>A0A7J6QDZ4</accession>
<dbReference type="PANTHER" id="PTHR46188:SF1">
    <property type="entry name" value="BOLA-LIKE PROTEIN 3"/>
    <property type="match status" value="1"/>
</dbReference>
<evidence type="ECO:0000313" key="3">
    <source>
        <dbReference type="EMBL" id="KAF4705840.1"/>
    </source>
</evidence>
<evidence type="ECO:0000256" key="1">
    <source>
        <dbReference type="ARBA" id="ARBA00005578"/>
    </source>
</evidence>
<dbReference type="Gene3D" id="3.30.300.90">
    <property type="entry name" value="BolA-like"/>
    <property type="match status" value="1"/>
</dbReference>
<comment type="caution">
    <text evidence="3">The sequence shown here is derived from an EMBL/GenBank/DDBJ whole genome shotgun (WGS) entry which is preliminary data.</text>
</comment>
<protein>
    <submittedName>
        <fullName evidence="3">BolA-like protein 3, variant 3</fullName>
    </submittedName>
</protein>
<gene>
    <name evidence="3" type="primary">BOLA3_2</name>
    <name evidence="3" type="ORF">FOZ62_028689</name>
</gene>
<reference evidence="3 4" key="1">
    <citation type="submission" date="2020-04" db="EMBL/GenBank/DDBJ databases">
        <title>Perkinsus olseni comparative genomics.</title>
        <authorList>
            <person name="Bogema D.R."/>
        </authorList>
    </citation>
    <scope>NUCLEOTIDE SEQUENCE [LARGE SCALE GENOMIC DNA]</scope>
    <source>
        <strain evidence="3">ATCC PRA-205</strain>
    </source>
</reference>
<comment type="similarity">
    <text evidence="1">Belongs to the BolA/IbaG family.</text>
</comment>
<dbReference type="InterPro" id="IPR036065">
    <property type="entry name" value="BolA-like_sf"/>
</dbReference>
<proteinExistence type="inferred from homology"/>
<feature type="region of interest" description="Disordered" evidence="2">
    <location>
        <begin position="87"/>
        <end position="136"/>
    </location>
</feature>
<feature type="compositionally biased region" description="Polar residues" evidence="2">
    <location>
        <begin position="326"/>
        <end position="340"/>
    </location>
</feature>
<dbReference type="InterPro" id="IPR052275">
    <property type="entry name" value="Mt_Fe-S_assembly_factor"/>
</dbReference>
<dbReference type="GO" id="GO:0005759">
    <property type="term" value="C:mitochondrial matrix"/>
    <property type="evidence" value="ECO:0007669"/>
    <property type="project" value="TreeGrafter"/>
</dbReference>
<name>A0A7J6QDZ4_PEROL</name>
<evidence type="ECO:0000256" key="2">
    <source>
        <dbReference type="SAM" id="MobiDB-lite"/>
    </source>
</evidence>
<dbReference type="InterPro" id="IPR002634">
    <property type="entry name" value="BolA"/>
</dbReference>
<dbReference type="SUPFAM" id="SSF82657">
    <property type="entry name" value="BolA-like"/>
    <property type="match status" value="1"/>
</dbReference>
<sequence>LESLLRATLGATSTKVEDVSGGCGSSYRVEVQSPKFVGLPRIKQHQMVNEALKDEIKKWHAITIITKPTPQIVPVFLTSCMVSSETPAEQGDKVASDSSASSRESTEGKSSSNKGSVDGRYTGAGDNASNASLGASRSLERQSGIRYIPLGIRHDTFEVERHQRLLKTKFCRYGPNCEFARKGQCFFVHSPQELKYRPPKPIGYPVRPRGSQYDEYDDFYYGEAGNDYYFDDQYYGQGQDVSSADYELPGQPERERKATPNTTEPALIAMELAVQIRDFATTPERLQLLIQAMGVLASSEATDENGGGAVANVALTLAASLGVPSPTASNANTQRLTVSPSVEGHPGALPEEVKNKFKMSPEIAGSAETDVPGGSCAQQ</sequence>
<dbReference type="PANTHER" id="PTHR46188">
    <property type="entry name" value="BOLA-LIKE PROTEIN 3"/>
    <property type="match status" value="1"/>
</dbReference>
<dbReference type="AlphaFoldDB" id="A0A7J6QDZ4"/>
<organism evidence="3 4">
    <name type="scientific">Perkinsus olseni</name>
    <name type="common">Perkinsus atlanticus</name>
    <dbReference type="NCBI Taxonomy" id="32597"/>
    <lineage>
        <taxon>Eukaryota</taxon>
        <taxon>Sar</taxon>
        <taxon>Alveolata</taxon>
        <taxon>Perkinsozoa</taxon>
        <taxon>Perkinsea</taxon>
        <taxon>Perkinsida</taxon>
        <taxon>Perkinsidae</taxon>
        <taxon>Perkinsus</taxon>
    </lineage>
</organism>
<dbReference type="EMBL" id="JABANM010030682">
    <property type="protein sequence ID" value="KAF4705840.1"/>
    <property type="molecule type" value="Genomic_DNA"/>
</dbReference>
<feature type="region of interest" description="Disordered" evidence="2">
    <location>
        <begin position="325"/>
        <end position="379"/>
    </location>
</feature>
<feature type="region of interest" description="Disordered" evidence="2">
    <location>
        <begin position="241"/>
        <end position="260"/>
    </location>
</feature>
<evidence type="ECO:0000313" key="4">
    <source>
        <dbReference type="Proteomes" id="UP000574390"/>
    </source>
</evidence>
<dbReference type="Pfam" id="PF01722">
    <property type="entry name" value="BolA"/>
    <property type="match status" value="1"/>
</dbReference>
<dbReference type="Proteomes" id="UP000574390">
    <property type="component" value="Unassembled WGS sequence"/>
</dbReference>
<feature type="non-terminal residue" evidence="3">
    <location>
        <position position="379"/>
    </location>
</feature>